<gene>
    <name evidence="1" type="ORF">V8G54_024963</name>
</gene>
<keyword evidence="2" id="KW-1185">Reference proteome</keyword>
<dbReference type="Proteomes" id="UP001374535">
    <property type="component" value="Chromosome 7"/>
</dbReference>
<evidence type="ECO:0000313" key="1">
    <source>
        <dbReference type="EMBL" id="WVZ04157.1"/>
    </source>
</evidence>
<evidence type="ECO:0000313" key="2">
    <source>
        <dbReference type="Proteomes" id="UP001374535"/>
    </source>
</evidence>
<protein>
    <submittedName>
        <fullName evidence="1">Uncharacterized protein</fullName>
    </submittedName>
</protein>
<dbReference type="EMBL" id="CP144694">
    <property type="protein sequence ID" value="WVZ04157.1"/>
    <property type="molecule type" value="Genomic_DNA"/>
</dbReference>
<dbReference type="AlphaFoldDB" id="A0AAQ3RRT3"/>
<proteinExistence type="predicted"/>
<name>A0AAQ3RRT3_VIGMU</name>
<organism evidence="1 2">
    <name type="scientific">Vigna mungo</name>
    <name type="common">Black gram</name>
    <name type="synonym">Phaseolus mungo</name>
    <dbReference type="NCBI Taxonomy" id="3915"/>
    <lineage>
        <taxon>Eukaryota</taxon>
        <taxon>Viridiplantae</taxon>
        <taxon>Streptophyta</taxon>
        <taxon>Embryophyta</taxon>
        <taxon>Tracheophyta</taxon>
        <taxon>Spermatophyta</taxon>
        <taxon>Magnoliopsida</taxon>
        <taxon>eudicotyledons</taxon>
        <taxon>Gunneridae</taxon>
        <taxon>Pentapetalae</taxon>
        <taxon>rosids</taxon>
        <taxon>fabids</taxon>
        <taxon>Fabales</taxon>
        <taxon>Fabaceae</taxon>
        <taxon>Papilionoideae</taxon>
        <taxon>50 kb inversion clade</taxon>
        <taxon>NPAAA clade</taxon>
        <taxon>indigoferoid/millettioid clade</taxon>
        <taxon>Phaseoleae</taxon>
        <taxon>Vigna</taxon>
    </lineage>
</organism>
<sequence>MAEKPCIQVLNPNFCNLSTCRMDCEEQYHGTGERGEEPQDQTPGEEQWVFCRKNSLEGVSDDHALFTNHIRWENDYNWNDNIFGKEGSCCFGVIAGEFIWQRRDTLEHLRRALLGLGLVRSKGRSGAARKMTWSNRRASDQCGQRRLAVRLT</sequence>
<reference evidence="1 2" key="1">
    <citation type="journal article" date="2023" name="Life. Sci Alliance">
        <title>Evolutionary insights into 3D genome organization and epigenetic landscape of Vigna mungo.</title>
        <authorList>
            <person name="Junaid A."/>
            <person name="Singh B."/>
            <person name="Bhatia S."/>
        </authorList>
    </citation>
    <scope>NUCLEOTIDE SEQUENCE [LARGE SCALE GENOMIC DNA]</scope>
    <source>
        <strain evidence="1">Urdbean</strain>
    </source>
</reference>
<accession>A0AAQ3RRT3</accession>